<dbReference type="EMBL" id="JAHYIQ010000003">
    <property type="protein sequence ID" value="KAK1134153.1"/>
    <property type="molecule type" value="Genomic_DNA"/>
</dbReference>
<feature type="compositionally biased region" description="Polar residues" evidence="1">
    <location>
        <begin position="1"/>
        <end position="14"/>
    </location>
</feature>
<evidence type="ECO:0000313" key="3">
    <source>
        <dbReference type="Proteomes" id="UP001177670"/>
    </source>
</evidence>
<reference evidence="2" key="1">
    <citation type="submission" date="2021-10" db="EMBL/GenBank/DDBJ databases">
        <title>Melipona bicolor Genome sequencing and assembly.</title>
        <authorList>
            <person name="Araujo N.S."/>
            <person name="Arias M.C."/>
        </authorList>
    </citation>
    <scope>NUCLEOTIDE SEQUENCE</scope>
    <source>
        <strain evidence="2">USP_2M_L1-L4_2017</strain>
        <tissue evidence="2">Whole body</tissue>
    </source>
</reference>
<accession>A0AA40KV71</accession>
<evidence type="ECO:0000313" key="2">
    <source>
        <dbReference type="EMBL" id="KAK1134153.1"/>
    </source>
</evidence>
<evidence type="ECO:0000256" key="1">
    <source>
        <dbReference type="SAM" id="MobiDB-lite"/>
    </source>
</evidence>
<gene>
    <name evidence="2" type="ORF">K0M31_011935</name>
</gene>
<keyword evidence="3" id="KW-1185">Reference proteome</keyword>
<name>A0AA40KV71_9HYME</name>
<comment type="caution">
    <text evidence="2">The sequence shown here is derived from an EMBL/GenBank/DDBJ whole genome shotgun (WGS) entry which is preliminary data.</text>
</comment>
<dbReference type="Proteomes" id="UP001177670">
    <property type="component" value="Unassembled WGS sequence"/>
</dbReference>
<proteinExistence type="predicted"/>
<protein>
    <submittedName>
        <fullName evidence="2">Uncharacterized protein</fullName>
    </submittedName>
</protein>
<dbReference type="AlphaFoldDB" id="A0AA40KV71"/>
<organism evidence="2 3">
    <name type="scientific">Melipona bicolor</name>
    <dbReference type="NCBI Taxonomy" id="60889"/>
    <lineage>
        <taxon>Eukaryota</taxon>
        <taxon>Metazoa</taxon>
        <taxon>Ecdysozoa</taxon>
        <taxon>Arthropoda</taxon>
        <taxon>Hexapoda</taxon>
        <taxon>Insecta</taxon>
        <taxon>Pterygota</taxon>
        <taxon>Neoptera</taxon>
        <taxon>Endopterygota</taxon>
        <taxon>Hymenoptera</taxon>
        <taxon>Apocrita</taxon>
        <taxon>Aculeata</taxon>
        <taxon>Apoidea</taxon>
        <taxon>Anthophila</taxon>
        <taxon>Apidae</taxon>
        <taxon>Melipona</taxon>
    </lineage>
</organism>
<feature type="non-terminal residue" evidence="2">
    <location>
        <position position="1"/>
    </location>
</feature>
<feature type="compositionally biased region" description="Polar residues" evidence="1">
    <location>
        <begin position="22"/>
        <end position="31"/>
    </location>
</feature>
<feature type="region of interest" description="Disordered" evidence="1">
    <location>
        <begin position="1"/>
        <end position="37"/>
    </location>
</feature>
<sequence>RCANNNQNTESSKSYTHKTDDSLASQHANNNDIRRRDAGSTTYLKSNELPAAAKATRIRVCLILLTPSSGEIVFSVAMIRAQGIAVSRIIVSERFIYLFAQAVDETNRNRDVLRRRSVAMEVLTRRDYFLPHAVCVI</sequence>